<name>A0A381ZAA5_9ZZZZ</name>
<dbReference type="EMBL" id="UINC01020429">
    <property type="protein sequence ID" value="SVA85802.1"/>
    <property type="molecule type" value="Genomic_DNA"/>
</dbReference>
<protein>
    <submittedName>
        <fullName evidence="1">Uncharacterized protein</fullName>
    </submittedName>
</protein>
<accession>A0A381ZAA5</accession>
<organism evidence="1">
    <name type="scientific">marine metagenome</name>
    <dbReference type="NCBI Taxonomy" id="408172"/>
    <lineage>
        <taxon>unclassified sequences</taxon>
        <taxon>metagenomes</taxon>
        <taxon>ecological metagenomes</taxon>
    </lineage>
</organism>
<sequence>MMVFNITRNGDCGDAGPRPVHVGPSLSFSDNKQLNQAALRATT</sequence>
<evidence type="ECO:0000313" key="1">
    <source>
        <dbReference type="EMBL" id="SVA85802.1"/>
    </source>
</evidence>
<proteinExistence type="predicted"/>
<dbReference type="AlphaFoldDB" id="A0A381ZAA5"/>
<reference evidence="1" key="1">
    <citation type="submission" date="2018-05" db="EMBL/GenBank/DDBJ databases">
        <authorList>
            <person name="Lanie J.A."/>
            <person name="Ng W.-L."/>
            <person name="Kazmierczak K.M."/>
            <person name="Andrzejewski T.M."/>
            <person name="Davidsen T.M."/>
            <person name="Wayne K.J."/>
            <person name="Tettelin H."/>
            <person name="Glass J.I."/>
            <person name="Rusch D."/>
            <person name="Podicherti R."/>
            <person name="Tsui H.-C.T."/>
            <person name="Winkler M.E."/>
        </authorList>
    </citation>
    <scope>NUCLEOTIDE SEQUENCE</scope>
</reference>
<gene>
    <name evidence="1" type="ORF">METZ01_LOCUS138656</name>
</gene>